<gene>
    <name evidence="2" type="ORF">V2E24_03410</name>
</gene>
<name>A0ABU7MM58_9BACT</name>
<keyword evidence="3" id="KW-1185">Reference proteome</keyword>
<sequence length="199" mass="23534">MKKACDNKAIKDKVINERILEGFGMFKSFKWQSTSPYIFLFYAPLMLFIMLPILILSLGKLSFVYSAPIFVYCVFAFVSATIWKIRINKSNFTYNFEALINELHVDSSYNPINDLKSNFNENNKNKIVIYIENPPYKWLKTLKISSDVLRFDIRSNTSVKKFVEFMIWLFSIEDPDLRYENLDLVVDFYNKLVTKDFKN</sequence>
<evidence type="ECO:0000313" key="2">
    <source>
        <dbReference type="EMBL" id="MEE3928609.1"/>
    </source>
</evidence>
<keyword evidence="1" id="KW-1133">Transmembrane helix</keyword>
<dbReference type="Proteomes" id="UP001344817">
    <property type="component" value="Unassembled WGS sequence"/>
</dbReference>
<feature type="transmembrane region" description="Helical" evidence="1">
    <location>
        <begin position="63"/>
        <end position="83"/>
    </location>
</feature>
<evidence type="ECO:0000313" key="3">
    <source>
        <dbReference type="Proteomes" id="UP001344817"/>
    </source>
</evidence>
<dbReference type="EMBL" id="JAZDWZ010000013">
    <property type="protein sequence ID" value="MEE3928609.1"/>
    <property type="molecule type" value="Genomic_DNA"/>
</dbReference>
<accession>A0ABU7MM58</accession>
<comment type="caution">
    <text evidence="2">The sequence shown here is derived from an EMBL/GenBank/DDBJ whole genome shotgun (WGS) entry which is preliminary data.</text>
</comment>
<keyword evidence="1" id="KW-0472">Membrane</keyword>
<organism evidence="2 3">
    <name type="scientific">Mycoplasmopsis ciconiae</name>
    <dbReference type="NCBI Taxonomy" id="561067"/>
    <lineage>
        <taxon>Bacteria</taxon>
        <taxon>Bacillati</taxon>
        <taxon>Mycoplasmatota</taxon>
        <taxon>Mycoplasmoidales</taxon>
        <taxon>Metamycoplasmataceae</taxon>
        <taxon>Mycoplasmopsis</taxon>
    </lineage>
</organism>
<proteinExistence type="predicted"/>
<feature type="transmembrane region" description="Helical" evidence="1">
    <location>
        <begin position="37"/>
        <end position="57"/>
    </location>
</feature>
<dbReference type="RefSeq" id="WP_330501022.1">
    <property type="nucleotide sequence ID" value="NZ_JAZDWZ010000013.1"/>
</dbReference>
<protein>
    <submittedName>
        <fullName evidence="2">Uncharacterized protein</fullName>
    </submittedName>
</protein>
<keyword evidence="1" id="KW-0812">Transmembrane</keyword>
<reference evidence="2" key="1">
    <citation type="submission" date="2024-01" db="EMBL/GenBank/DDBJ databases">
        <title>Genome sequence of Mycoplasma ciconiae type strain DSM 25251.</title>
        <authorList>
            <person name="Spergser J."/>
        </authorList>
    </citation>
    <scope>NUCLEOTIDE SEQUENCE [LARGE SCALE GENOMIC DNA]</scope>
    <source>
        <strain evidence="2">DSM 25251</strain>
    </source>
</reference>
<evidence type="ECO:0000256" key="1">
    <source>
        <dbReference type="SAM" id="Phobius"/>
    </source>
</evidence>